<name>A0A811QY84_9POAL</name>
<dbReference type="AlphaFoldDB" id="A0A811QY84"/>
<comment type="caution">
    <text evidence="2">The sequence shown here is derived from an EMBL/GenBank/DDBJ whole genome shotgun (WGS) entry which is preliminary data.</text>
</comment>
<feature type="compositionally biased region" description="Polar residues" evidence="1">
    <location>
        <begin position="64"/>
        <end position="74"/>
    </location>
</feature>
<protein>
    <submittedName>
        <fullName evidence="2">Uncharacterized protein</fullName>
    </submittedName>
</protein>
<keyword evidence="3" id="KW-1185">Reference proteome</keyword>
<feature type="compositionally biased region" description="Basic residues" evidence="1">
    <location>
        <begin position="49"/>
        <end position="62"/>
    </location>
</feature>
<organism evidence="2 3">
    <name type="scientific">Miscanthus lutarioriparius</name>
    <dbReference type="NCBI Taxonomy" id="422564"/>
    <lineage>
        <taxon>Eukaryota</taxon>
        <taxon>Viridiplantae</taxon>
        <taxon>Streptophyta</taxon>
        <taxon>Embryophyta</taxon>
        <taxon>Tracheophyta</taxon>
        <taxon>Spermatophyta</taxon>
        <taxon>Magnoliopsida</taxon>
        <taxon>Liliopsida</taxon>
        <taxon>Poales</taxon>
        <taxon>Poaceae</taxon>
        <taxon>PACMAD clade</taxon>
        <taxon>Panicoideae</taxon>
        <taxon>Andropogonodae</taxon>
        <taxon>Andropogoneae</taxon>
        <taxon>Saccharinae</taxon>
        <taxon>Miscanthus</taxon>
    </lineage>
</organism>
<reference evidence="2" key="1">
    <citation type="submission" date="2020-10" db="EMBL/GenBank/DDBJ databases">
        <authorList>
            <person name="Han B."/>
            <person name="Lu T."/>
            <person name="Zhao Q."/>
            <person name="Huang X."/>
            <person name="Zhao Y."/>
        </authorList>
    </citation>
    <scope>NUCLEOTIDE SEQUENCE</scope>
</reference>
<dbReference type="EMBL" id="CAJGYO010000013">
    <property type="protein sequence ID" value="CAD6264468.1"/>
    <property type="molecule type" value="Genomic_DNA"/>
</dbReference>
<gene>
    <name evidence="2" type="ORF">NCGR_LOCUS47773</name>
</gene>
<evidence type="ECO:0000313" key="2">
    <source>
        <dbReference type="EMBL" id="CAD6264468.1"/>
    </source>
</evidence>
<evidence type="ECO:0000313" key="3">
    <source>
        <dbReference type="Proteomes" id="UP000604825"/>
    </source>
</evidence>
<accession>A0A811QY84</accession>
<dbReference type="Proteomes" id="UP000604825">
    <property type="component" value="Unassembled WGS sequence"/>
</dbReference>
<feature type="region of interest" description="Disordered" evidence="1">
    <location>
        <begin position="35"/>
        <end position="101"/>
    </location>
</feature>
<evidence type="ECO:0000256" key="1">
    <source>
        <dbReference type="SAM" id="MobiDB-lite"/>
    </source>
</evidence>
<proteinExistence type="predicted"/>
<sequence length="194" mass="20259">MPKYVRPEKPNRVFVEGMGIWDGTIPIGEVFDARRAGSGPSPIGNIRQIRGHARPLKSRGRGSSRFTPSSSDLTRVSGEDAGASVRDGRATAAPSPSTSQWQRLLPCRARGDGSSYAEISTDAGGGSRTELAVVSYGAWTFGAAMTSDRGAWGRGGGTAIPPLAGAGGRGGTAHPSLAALLSRTHTREDERSLR</sequence>